<dbReference type="PANTHER" id="PTHR48100">
    <property type="entry name" value="BROAD-SPECIFICITY PHOSPHATASE YOR283W-RELATED"/>
    <property type="match status" value="1"/>
</dbReference>
<organism evidence="2 3">
    <name type="scientific">Duncaniella dubosii</name>
    <dbReference type="NCBI Taxonomy" id="2518971"/>
    <lineage>
        <taxon>Bacteria</taxon>
        <taxon>Pseudomonadati</taxon>
        <taxon>Bacteroidota</taxon>
        <taxon>Bacteroidia</taxon>
        <taxon>Bacteroidales</taxon>
        <taxon>Muribaculaceae</taxon>
        <taxon>Duncaniella</taxon>
    </lineage>
</organism>
<keyword evidence="3" id="KW-1185">Reference proteome</keyword>
<dbReference type="Pfam" id="PF00300">
    <property type="entry name" value="His_Phos_1"/>
    <property type="match status" value="1"/>
</dbReference>
<name>A0A4P7W031_9BACT</name>
<dbReference type="InterPro" id="IPR017578">
    <property type="entry name" value="Ribazole_CobC"/>
</dbReference>
<sequence length="175" mass="19572">MILTLIRHTSVAVPKGVCYGQSDVALAGSFDSEAKVVCGRLKGRRFDEVYSSPLSRCVKLAARCGYENPKLDPRLMEMNFGEWEMKRYDEITDPRIELWYADFLNVRATGGESSMDQRERFLDFVNDIRASGHGSVAVFTHGGIMIHALATLCGLTDEEAFARQPGYGEILEIEI</sequence>
<dbReference type="GO" id="GO:0005737">
    <property type="term" value="C:cytoplasm"/>
    <property type="evidence" value="ECO:0007669"/>
    <property type="project" value="TreeGrafter"/>
</dbReference>
<dbReference type="Proteomes" id="UP000297149">
    <property type="component" value="Chromosome"/>
</dbReference>
<dbReference type="PANTHER" id="PTHR48100:SF1">
    <property type="entry name" value="HISTIDINE PHOSPHATASE FAMILY PROTEIN-RELATED"/>
    <property type="match status" value="1"/>
</dbReference>
<dbReference type="KEGG" id="ddb:E7747_02020"/>
<dbReference type="SUPFAM" id="SSF53254">
    <property type="entry name" value="Phosphoglycerate mutase-like"/>
    <property type="match status" value="1"/>
</dbReference>
<dbReference type="RefSeq" id="WP_136413811.1">
    <property type="nucleotide sequence ID" value="NZ_CP039396.1"/>
</dbReference>
<evidence type="ECO:0000313" key="2">
    <source>
        <dbReference type="EMBL" id="QCD41189.1"/>
    </source>
</evidence>
<dbReference type="EMBL" id="CP039396">
    <property type="protein sequence ID" value="QCD41189.1"/>
    <property type="molecule type" value="Genomic_DNA"/>
</dbReference>
<evidence type="ECO:0000313" key="3">
    <source>
        <dbReference type="Proteomes" id="UP000297149"/>
    </source>
</evidence>
<gene>
    <name evidence="2" type="primary">cobC</name>
    <name evidence="2" type="ORF">E7747_02020</name>
</gene>
<dbReference type="Gene3D" id="3.40.50.1240">
    <property type="entry name" value="Phosphoglycerate mutase-like"/>
    <property type="match status" value="1"/>
</dbReference>
<dbReference type="AlphaFoldDB" id="A0A4P7W031"/>
<dbReference type="InterPro" id="IPR029033">
    <property type="entry name" value="His_PPase_superfam"/>
</dbReference>
<dbReference type="CDD" id="cd07067">
    <property type="entry name" value="HP_PGM_like"/>
    <property type="match status" value="1"/>
</dbReference>
<dbReference type="NCBIfam" id="TIGR03162">
    <property type="entry name" value="ribazole_cobC"/>
    <property type="match status" value="1"/>
</dbReference>
<dbReference type="InterPro" id="IPR013078">
    <property type="entry name" value="His_Pase_superF_clade-1"/>
</dbReference>
<evidence type="ECO:0000256" key="1">
    <source>
        <dbReference type="NCBIfam" id="TIGR03162"/>
    </source>
</evidence>
<dbReference type="SMART" id="SM00855">
    <property type="entry name" value="PGAM"/>
    <property type="match status" value="1"/>
</dbReference>
<proteinExistence type="predicted"/>
<dbReference type="InterPro" id="IPR050275">
    <property type="entry name" value="PGM_Phosphatase"/>
</dbReference>
<accession>A0A4P7W031</accession>
<dbReference type="GO" id="GO:0009236">
    <property type="term" value="P:cobalamin biosynthetic process"/>
    <property type="evidence" value="ECO:0007669"/>
    <property type="project" value="UniProtKB-UniRule"/>
</dbReference>
<protein>
    <recommendedName>
        <fullName evidence="1">Alpha-ribazole phosphatase</fullName>
        <ecNumber evidence="1">3.1.3.73</ecNumber>
    </recommendedName>
</protein>
<dbReference type="EC" id="3.1.3.73" evidence="1"/>
<dbReference type="GO" id="GO:0043755">
    <property type="term" value="F:alpha-ribazole phosphatase activity"/>
    <property type="evidence" value="ECO:0007669"/>
    <property type="project" value="UniProtKB-UniRule"/>
</dbReference>
<reference evidence="3" key="1">
    <citation type="submission" date="2019-02" db="EMBL/GenBank/DDBJ databases">
        <title>Isolation and identification of novel species under the genus Muribaculum.</title>
        <authorList>
            <person name="Miyake S."/>
            <person name="Ding Y."/>
            <person name="Low A."/>
            <person name="Soh M."/>
            <person name="Seedorf H."/>
        </authorList>
    </citation>
    <scope>NUCLEOTIDE SEQUENCE [LARGE SCALE GENOMIC DNA]</scope>
    <source>
        <strain evidence="3">H5</strain>
    </source>
</reference>